<dbReference type="Pfam" id="PF02511">
    <property type="entry name" value="Thy1"/>
    <property type="match status" value="1"/>
</dbReference>
<dbReference type="PANTHER" id="PTHR34934:SF1">
    <property type="entry name" value="FLAVIN-DEPENDENT THYMIDYLATE SYNTHASE"/>
    <property type="match status" value="1"/>
</dbReference>
<keyword evidence="4" id="KW-1185">Reference proteome</keyword>
<dbReference type="SUPFAM" id="SSF69796">
    <property type="entry name" value="Thymidylate synthase-complementing protein Thy1"/>
    <property type="match status" value="1"/>
</dbReference>
<dbReference type="RefSeq" id="WP_013931378.1">
    <property type="nucleotide sequence ID" value="NC_015707.1"/>
</dbReference>
<comment type="pathway">
    <text evidence="2">Pyrimidine metabolism; dTTP biosynthesis.</text>
</comment>
<dbReference type="AlphaFoldDB" id="F7YU58"/>
<sequence length="220" mass="25882">MTIQVLDKGFVKLIDHLGNDLTAVRAARISFGKDVMDEERDKRLIEHLLKNGHESPFEHIVFTFHIKCPIFVARQWMRHRIASYNELSGRYTQFGEEFYIPKADDPRLKLSDQQNGEICRIFEDAFNQAYDVYRKLLDLKVPRELARIVLPLSLYTEFIWSVNARSLFNFLSLRADSHAQFEMQQYAKAVATIFKQICPWTYEAFIKHRYTGDLLKEGEV</sequence>
<dbReference type="PROSITE" id="PS51331">
    <property type="entry name" value="THYX"/>
    <property type="match status" value="1"/>
</dbReference>
<feature type="binding site" evidence="2">
    <location>
        <position position="169"/>
    </location>
    <ligand>
        <name>FAD</name>
        <dbReference type="ChEBI" id="CHEBI:57692"/>
        <note>ligand shared between neighboring subunits</note>
    </ligand>
</feature>
<feature type="binding site" description="in other chain" evidence="2">
    <location>
        <begin position="86"/>
        <end position="90"/>
    </location>
    <ligand>
        <name>dUMP</name>
        <dbReference type="ChEBI" id="CHEBI:246422"/>
        <note>ligand shared between dimeric partners</note>
    </ligand>
</feature>
<organism evidence="3 4">
    <name type="scientific">Pseudothermotoga thermarum DSM 5069</name>
    <dbReference type="NCBI Taxonomy" id="688269"/>
    <lineage>
        <taxon>Bacteria</taxon>
        <taxon>Thermotogati</taxon>
        <taxon>Thermotogota</taxon>
        <taxon>Thermotogae</taxon>
        <taxon>Thermotogales</taxon>
        <taxon>Thermotogaceae</taxon>
        <taxon>Pseudothermotoga</taxon>
    </lineage>
</organism>
<dbReference type="NCBIfam" id="TIGR02170">
    <property type="entry name" value="thyX"/>
    <property type="match status" value="1"/>
</dbReference>
<feature type="binding site" evidence="2">
    <location>
        <position position="86"/>
    </location>
    <ligand>
        <name>FAD</name>
        <dbReference type="ChEBI" id="CHEBI:57692"/>
        <note>ligand shared between neighboring subunits</note>
    </ligand>
</feature>
<protein>
    <recommendedName>
        <fullName evidence="2">Flavin-dependent thymidylate synthase</fullName>
        <shortName evidence="2">FDTS</shortName>
        <ecNumber evidence="2">2.1.1.148</ecNumber>
    </recommendedName>
    <alternativeName>
        <fullName evidence="2">FAD-dependent thymidylate synthase</fullName>
    </alternativeName>
    <alternativeName>
        <fullName evidence="2">Thymidylate synthase ThyX</fullName>
        <shortName evidence="2">TS</shortName>
        <shortName evidence="2">TSase</shortName>
    </alternativeName>
</protein>
<gene>
    <name evidence="2" type="primary">thyX</name>
    <name evidence="3" type="ORF">Theth_0047</name>
</gene>
<dbReference type="InterPro" id="IPR003669">
    <property type="entry name" value="Thymidylate_synthase_ThyX"/>
</dbReference>
<keyword evidence="1 2" id="KW-0808">Transferase</keyword>
<feature type="binding site" evidence="2">
    <location>
        <begin position="78"/>
        <end position="80"/>
    </location>
    <ligand>
        <name>FAD</name>
        <dbReference type="ChEBI" id="CHEBI:57692"/>
        <note>ligand shared between neighboring subunits</note>
    </ligand>
</feature>
<keyword evidence="2" id="KW-0545">Nucleotide biosynthesis</keyword>
<feature type="binding site" evidence="2">
    <location>
        <begin position="75"/>
        <end position="78"/>
    </location>
    <ligand>
        <name>dUMP</name>
        <dbReference type="ChEBI" id="CHEBI:246422"/>
        <note>ligand shared between dimeric partners</note>
    </ligand>
</feature>
<dbReference type="OrthoDB" id="9774464at2"/>
<dbReference type="InterPro" id="IPR036098">
    <property type="entry name" value="Thymidylate_synthase_ThyX_sf"/>
</dbReference>
<feature type="binding site" evidence="2">
    <location>
        <position position="55"/>
    </location>
    <ligand>
        <name>FAD</name>
        <dbReference type="ChEBI" id="CHEBI:57692"/>
        <note>ligand shared between neighboring subunits</note>
    </ligand>
</feature>
<feature type="binding site" evidence="2">
    <location>
        <position position="174"/>
    </location>
    <ligand>
        <name>dUMP</name>
        <dbReference type="ChEBI" id="CHEBI:246422"/>
        <note>ligand shared between dimeric partners</note>
    </ligand>
</feature>
<comment type="catalytic activity">
    <reaction evidence="2">
        <text>dUMP + (6R)-5,10-methylene-5,6,7,8-tetrahydrofolate + NADPH + H(+) = dTMP + (6S)-5,6,7,8-tetrahydrofolate + NADP(+)</text>
        <dbReference type="Rhea" id="RHEA:29043"/>
        <dbReference type="ChEBI" id="CHEBI:15378"/>
        <dbReference type="ChEBI" id="CHEBI:15636"/>
        <dbReference type="ChEBI" id="CHEBI:57453"/>
        <dbReference type="ChEBI" id="CHEBI:57783"/>
        <dbReference type="ChEBI" id="CHEBI:58349"/>
        <dbReference type="ChEBI" id="CHEBI:63528"/>
        <dbReference type="ChEBI" id="CHEBI:246422"/>
        <dbReference type="EC" id="2.1.1.148"/>
    </reaction>
</comment>
<dbReference type="GO" id="GO:0050660">
    <property type="term" value="F:flavin adenine dinucleotide binding"/>
    <property type="evidence" value="ECO:0007669"/>
    <property type="project" value="UniProtKB-UniRule"/>
</dbReference>
<comment type="cofactor">
    <cofactor evidence="2">
        <name>FAD</name>
        <dbReference type="ChEBI" id="CHEBI:57692"/>
    </cofactor>
    <text evidence="2">Binds 4 FAD per tetramer. Each FAD binding site is formed by three monomers.</text>
</comment>
<dbReference type="KEGG" id="tta:Theth_0047"/>
<dbReference type="GO" id="GO:0006235">
    <property type="term" value="P:dTTP biosynthetic process"/>
    <property type="evidence" value="ECO:0007669"/>
    <property type="project" value="UniProtKB-UniRule"/>
</dbReference>
<comment type="subunit">
    <text evidence="2">Homotetramer.</text>
</comment>
<comment type="similarity">
    <text evidence="2">Belongs to the thymidylate synthase ThyX family.</text>
</comment>
<dbReference type="HAMAP" id="MF_01408">
    <property type="entry name" value="ThyX"/>
    <property type="match status" value="1"/>
</dbReference>
<dbReference type="GO" id="GO:0050797">
    <property type="term" value="F:thymidylate synthase (FAD) activity"/>
    <property type="evidence" value="ECO:0007669"/>
    <property type="project" value="UniProtKB-UniRule"/>
</dbReference>
<dbReference type="EMBL" id="CP002351">
    <property type="protein sequence ID" value="AEH50154.1"/>
    <property type="molecule type" value="Genomic_DNA"/>
</dbReference>
<dbReference type="UniPathway" id="UPA00575"/>
<dbReference type="HOGENOM" id="CLU_067790_0_0_0"/>
<dbReference type="PANTHER" id="PTHR34934">
    <property type="entry name" value="FLAVIN-DEPENDENT THYMIDYLATE SYNTHASE"/>
    <property type="match status" value="1"/>
</dbReference>
<evidence type="ECO:0000313" key="4">
    <source>
        <dbReference type="Proteomes" id="UP000006804"/>
    </source>
</evidence>
<reference evidence="3 4" key="1">
    <citation type="submission" date="2010-11" db="EMBL/GenBank/DDBJ databases">
        <title>The complete genome of Thermotoga thermarum DSM 5069.</title>
        <authorList>
            <consortium name="US DOE Joint Genome Institute (JGI-PGF)"/>
            <person name="Lucas S."/>
            <person name="Copeland A."/>
            <person name="Lapidus A."/>
            <person name="Bruce D."/>
            <person name="Goodwin L."/>
            <person name="Pitluck S."/>
            <person name="Kyrpides N."/>
            <person name="Mavromatis K."/>
            <person name="Ivanova N."/>
            <person name="Zeytun A."/>
            <person name="Brettin T."/>
            <person name="Detter J.C."/>
            <person name="Tapia R."/>
            <person name="Han C."/>
            <person name="Land M."/>
            <person name="Hauser L."/>
            <person name="Markowitz V."/>
            <person name="Cheng J.-F."/>
            <person name="Hugenholtz P."/>
            <person name="Woyke T."/>
            <person name="Wu D."/>
            <person name="Spring S."/>
            <person name="Schroeder M."/>
            <person name="Brambilla E."/>
            <person name="Klenk H.-P."/>
            <person name="Eisen J.A."/>
        </authorList>
    </citation>
    <scope>NUCLEOTIDE SEQUENCE [LARGE SCALE GENOMIC DNA]</scope>
    <source>
        <strain evidence="3 4">DSM 5069</strain>
    </source>
</reference>
<keyword evidence="2" id="KW-0521">NADP</keyword>
<dbReference type="Proteomes" id="UP000006804">
    <property type="component" value="Chromosome"/>
</dbReference>
<keyword evidence="2" id="KW-0274">FAD</keyword>
<evidence type="ECO:0000256" key="1">
    <source>
        <dbReference type="ARBA" id="ARBA00022679"/>
    </source>
</evidence>
<evidence type="ECO:0000313" key="3">
    <source>
        <dbReference type="EMBL" id="AEH50154.1"/>
    </source>
</evidence>
<comment type="function">
    <text evidence="2">Catalyzes the reductive methylation of 2'-deoxyuridine-5'-monophosphate (dUMP) to 2'-deoxythymidine-5'-monophosphate (dTMP) while utilizing 5,10-methylenetetrahydrofolate (mTHF) as the methyl donor, and NADPH and FADH(2) as the reductant.</text>
</comment>
<dbReference type="GO" id="GO:0032259">
    <property type="term" value="P:methylation"/>
    <property type="evidence" value="ECO:0007669"/>
    <property type="project" value="UniProtKB-KW"/>
</dbReference>
<proteinExistence type="inferred from homology"/>
<feature type="binding site" description="in other chain" evidence="2">
    <location>
        <position position="147"/>
    </location>
    <ligand>
        <name>dUMP</name>
        <dbReference type="ChEBI" id="CHEBI:246422"/>
        <note>ligand shared between dimeric partners</note>
    </ligand>
</feature>
<keyword evidence="2 3" id="KW-0489">Methyltransferase</keyword>
<dbReference type="GO" id="GO:0006231">
    <property type="term" value="P:dTMP biosynthetic process"/>
    <property type="evidence" value="ECO:0007669"/>
    <property type="project" value="UniProtKB-UniRule"/>
</dbReference>
<dbReference type="PATRIC" id="fig|688269.3.peg.48"/>
<feature type="active site" description="Involved in ionization of N3 of dUMP, leading to its activation" evidence="2">
    <location>
        <position position="174"/>
    </location>
</feature>
<dbReference type="CDD" id="cd20175">
    <property type="entry name" value="ThyX"/>
    <property type="match status" value="1"/>
</dbReference>
<keyword evidence="2" id="KW-0285">Flavoprotein</keyword>
<dbReference type="GO" id="GO:0004799">
    <property type="term" value="F:thymidylate synthase activity"/>
    <property type="evidence" value="ECO:0007669"/>
    <property type="project" value="TreeGrafter"/>
</dbReference>
<feature type="binding site" evidence="2">
    <location>
        <begin position="163"/>
        <end position="165"/>
    </location>
    <ligand>
        <name>FAD</name>
        <dbReference type="ChEBI" id="CHEBI:57692"/>
        <note>ligand shared between neighboring subunits</note>
    </ligand>
</feature>
<dbReference type="EC" id="2.1.1.148" evidence="2"/>
<dbReference type="Gene3D" id="3.30.1360.170">
    <property type="match status" value="1"/>
</dbReference>
<accession>F7YU58</accession>
<dbReference type="GO" id="GO:0070402">
    <property type="term" value="F:NADPH binding"/>
    <property type="evidence" value="ECO:0007669"/>
    <property type="project" value="TreeGrafter"/>
</dbReference>
<dbReference type="STRING" id="688269.Theth_0047"/>
<dbReference type="eggNOG" id="COG1351">
    <property type="taxonomic scope" value="Bacteria"/>
</dbReference>
<name>F7YU58_9THEM</name>
<evidence type="ECO:0000256" key="2">
    <source>
        <dbReference type="HAMAP-Rule" id="MF_01408"/>
    </source>
</evidence>